<reference evidence="1 2" key="1">
    <citation type="submission" date="2017-09" db="EMBL/GenBank/DDBJ databases">
        <title>Depth-based differentiation of microbial function through sediment-hosted aquifers and enrichment of novel symbionts in the deep terrestrial subsurface.</title>
        <authorList>
            <person name="Probst A.J."/>
            <person name="Ladd B."/>
            <person name="Jarett J.K."/>
            <person name="Geller-Mcgrath D.E."/>
            <person name="Sieber C.M."/>
            <person name="Emerson J.B."/>
            <person name="Anantharaman K."/>
            <person name="Thomas B.C."/>
            <person name="Malmstrom R."/>
            <person name="Stieglmeier M."/>
            <person name="Klingl A."/>
            <person name="Woyke T."/>
            <person name="Ryan C.M."/>
            <person name="Banfield J.F."/>
        </authorList>
    </citation>
    <scope>NUCLEOTIDE SEQUENCE [LARGE SCALE GENOMIC DNA]</scope>
    <source>
        <strain evidence="1">CG22_combo_CG10-13_8_21_14_all_01_47_9</strain>
    </source>
</reference>
<protein>
    <submittedName>
        <fullName evidence="1">Uncharacterized protein</fullName>
    </submittedName>
</protein>
<dbReference type="AlphaFoldDB" id="A0A2H0E211"/>
<evidence type="ECO:0000313" key="1">
    <source>
        <dbReference type="EMBL" id="PIP88178.1"/>
    </source>
</evidence>
<evidence type="ECO:0000313" key="2">
    <source>
        <dbReference type="Proteomes" id="UP000229981"/>
    </source>
</evidence>
<name>A0A2H0E211_9BACT</name>
<dbReference type="Proteomes" id="UP000229981">
    <property type="component" value="Unassembled WGS sequence"/>
</dbReference>
<sequence length="203" mass="24275">MYIIRNENKEKLESLPYFDLMAVRQLFDYNETTARQTLARWSKKNKIIRLKKDLYISRDFYLSHYQDPDFSGFVSSVIQPFSYLSLDYVLQTYGILTEMTYPITGVTTKNTQVTTNQFGTFSYCHMRPDLFGGYEEKTVFGVPVKQAGLGKALFDYFYFRQMPNWELRFNWEEFNPKDIKDYNYWVKISGVKKIPLWKHLLKN</sequence>
<organism evidence="1 2">
    <name type="scientific">Candidatus Beckwithbacteria bacterium CG22_combo_CG10-13_8_21_14_all_01_47_9</name>
    <dbReference type="NCBI Taxonomy" id="1974496"/>
    <lineage>
        <taxon>Bacteria</taxon>
        <taxon>Candidatus Beckwithiibacteriota</taxon>
    </lineage>
</organism>
<dbReference type="EMBL" id="PCTU01000050">
    <property type="protein sequence ID" value="PIP88178.1"/>
    <property type="molecule type" value="Genomic_DNA"/>
</dbReference>
<proteinExistence type="predicted"/>
<comment type="caution">
    <text evidence="1">The sequence shown here is derived from an EMBL/GenBank/DDBJ whole genome shotgun (WGS) entry which is preliminary data.</text>
</comment>
<gene>
    <name evidence="1" type="ORF">COW80_01855</name>
</gene>
<accession>A0A2H0E211</accession>